<dbReference type="Proteomes" id="UP000192247">
    <property type="component" value="Unassembled WGS sequence"/>
</dbReference>
<evidence type="ECO:0000256" key="1">
    <source>
        <dbReference type="SAM" id="SignalP"/>
    </source>
</evidence>
<keyword evidence="3" id="KW-1185">Reference proteome</keyword>
<dbReference type="InParanoid" id="A0A1V9XCQ6"/>
<gene>
    <name evidence="2" type="ORF">BIW11_11195</name>
</gene>
<accession>A0A1V9XCQ6</accession>
<keyword evidence="1" id="KW-0732">Signal</keyword>
<feature type="signal peptide" evidence="1">
    <location>
        <begin position="1"/>
        <end position="25"/>
    </location>
</feature>
<comment type="caution">
    <text evidence="2">The sequence shown here is derived from an EMBL/GenBank/DDBJ whole genome shotgun (WGS) entry which is preliminary data.</text>
</comment>
<evidence type="ECO:0000313" key="2">
    <source>
        <dbReference type="EMBL" id="OQR71122.1"/>
    </source>
</evidence>
<evidence type="ECO:0000313" key="3">
    <source>
        <dbReference type="Proteomes" id="UP000192247"/>
    </source>
</evidence>
<sequence length="111" mass="11854">MPYPSWWLVLAVAGCYLLVAPPVAGQWQSAACNRSQASKACIDDVQPCLRKILRNITSLPLALTSQSMDNLFRDGLWNGLSNSVGSATAVTNLFISTLGPLRNMVEGATTG</sequence>
<organism evidence="2 3">
    <name type="scientific">Tropilaelaps mercedesae</name>
    <dbReference type="NCBI Taxonomy" id="418985"/>
    <lineage>
        <taxon>Eukaryota</taxon>
        <taxon>Metazoa</taxon>
        <taxon>Ecdysozoa</taxon>
        <taxon>Arthropoda</taxon>
        <taxon>Chelicerata</taxon>
        <taxon>Arachnida</taxon>
        <taxon>Acari</taxon>
        <taxon>Parasitiformes</taxon>
        <taxon>Mesostigmata</taxon>
        <taxon>Gamasina</taxon>
        <taxon>Dermanyssoidea</taxon>
        <taxon>Laelapidae</taxon>
        <taxon>Tropilaelaps</taxon>
    </lineage>
</organism>
<evidence type="ECO:0008006" key="4">
    <source>
        <dbReference type="Google" id="ProtNLM"/>
    </source>
</evidence>
<name>A0A1V9XCQ6_9ACAR</name>
<reference evidence="2 3" key="1">
    <citation type="journal article" date="2017" name="Gigascience">
        <title>Draft genome of the honey bee ectoparasitic mite, Tropilaelaps mercedesae, is shaped by the parasitic life history.</title>
        <authorList>
            <person name="Dong X."/>
            <person name="Armstrong S.D."/>
            <person name="Xia D."/>
            <person name="Makepeace B.L."/>
            <person name="Darby A.C."/>
            <person name="Kadowaki T."/>
        </authorList>
    </citation>
    <scope>NUCLEOTIDE SEQUENCE [LARGE SCALE GENOMIC DNA]</scope>
    <source>
        <strain evidence="2">Wuxi-XJTLU</strain>
    </source>
</reference>
<dbReference type="AlphaFoldDB" id="A0A1V9XCQ6"/>
<dbReference type="EMBL" id="MNPL01015323">
    <property type="protein sequence ID" value="OQR71122.1"/>
    <property type="molecule type" value="Genomic_DNA"/>
</dbReference>
<protein>
    <recommendedName>
        <fullName evidence="4">Secreted protein</fullName>
    </recommendedName>
</protein>
<proteinExistence type="predicted"/>
<feature type="chain" id="PRO_5012686830" description="Secreted protein" evidence="1">
    <location>
        <begin position="26"/>
        <end position="111"/>
    </location>
</feature>